<dbReference type="EMBL" id="JAGTJR010000007">
    <property type="protein sequence ID" value="KAH7057445.1"/>
    <property type="molecule type" value="Genomic_DNA"/>
</dbReference>
<reference evidence="7 8" key="1">
    <citation type="journal article" date="2021" name="Nat. Commun.">
        <title>Genetic determinants of endophytism in the Arabidopsis root mycobiome.</title>
        <authorList>
            <person name="Mesny F."/>
            <person name="Miyauchi S."/>
            <person name="Thiergart T."/>
            <person name="Pickel B."/>
            <person name="Atanasova L."/>
            <person name="Karlsson M."/>
            <person name="Huettel B."/>
            <person name="Barry K.W."/>
            <person name="Haridas S."/>
            <person name="Chen C."/>
            <person name="Bauer D."/>
            <person name="Andreopoulos W."/>
            <person name="Pangilinan J."/>
            <person name="LaButti K."/>
            <person name="Riley R."/>
            <person name="Lipzen A."/>
            <person name="Clum A."/>
            <person name="Drula E."/>
            <person name="Henrissat B."/>
            <person name="Kohler A."/>
            <person name="Grigoriev I.V."/>
            <person name="Martin F.M."/>
            <person name="Hacquard S."/>
        </authorList>
    </citation>
    <scope>NUCLEOTIDE SEQUENCE [LARGE SCALE GENOMIC DNA]</scope>
    <source>
        <strain evidence="7 8">MPI-SDFR-AT-0080</strain>
    </source>
</reference>
<evidence type="ECO:0000313" key="8">
    <source>
        <dbReference type="Proteomes" id="UP000774617"/>
    </source>
</evidence>
<evidence type="ECO:0000313" key="7">
    <source>
        <dbReference type="EMBL" id="KAH7057445.1"/>
    </source>
</evidence>
<dbReference type="PANTHER" id="PTHR23112:SF37">
    <property type="entry name" value="G PROTEIN-COUPLED RECEPTOR GPR1"/>
    <property type="match status" value="1"/>
</dbReference>
<feature type="transmembrane region" description="Helical" evidence="5">
    <location>
        <begin position="89"/>
        <end position="111"/>
    </location>
</feature>
<evidence type="ECO:0000256" key="2">
    <source>
        <dbReference type="ARBA" id="ARBA00022692"/>
    </source>
</evidence>
<comment type="subcellular location">
    <subcellularLocation>
        <location evidence="1">Membrane</location>
        <topology evidence="1">Multi-pass membrane protein</topology>
    </subcellularLocation>
</comment>
<organism evidence="7 8">
    <name type="scientific">Macrophomina phaseolina</name>
    <dbReference type="NCBI Taxonomy" id="35725"/>
    <lineage>
        <taxon>Eukaryota</taxon>
        <taxon>Fungi</taxon>
        <taxon>Dikarya</taxon>
        <taxon>Ascomycota</taxon>
        <taxon>Pezizomycotina</taxon>
        <taxon>Dothideomycetes</taxon>
        <taxon>Dothideomycetes incertae sedis</taxon>
        <taxon>Botryosphaeriales</taxon>
        <taxon>Botryosphaeriaceae</taxon>
        <taxon>Macrophomina</taxon>
    </lineage>
</organism>
<comment type="caution">
    <text evidence="7">The sequence shown here is derived from an EMBL/GenBank/DDBJ whole genome shotgun (WGS) entry which is preliminary data.</text>
</comment>
<dbReference type="Gene3D" id="1.20.1070.10">
    <property type="entry name" value="Rhodopsin 7-helix transmembrane proteins"/>
    <property type="match status" value="1"/>
</dbReference>
<evidence type="ECO:0000259" key="6">
    <source>
        <dbReference type="Pfam" id="PF11710"/>
    </source>
</evidence>
<keyword evidence="8" id="KW-1185">Reference proteome</keyword>
<accession>A0ABQ8GJJ3</accession>
<evidence type="ECO:0000256" key="3">
    <source>
        <dbReference type="ARBA" id="ARBA00022989"/>
    </source>
</evidence>
<dbReference type="Pfam" id="PF11710">
    <property type="entry name" value="Git3"/>
    <property type="match status" value="1"/>
</dbReference>
<keyword evidence="4 5" id="KW-0472">Membrane</keyword>
<evidence type="ECO:0000256" key="1">
    <source>
        <dbReference type="ARBA" id="ARBA00004141"/>
    </source>
</evidence>
<keyword evidence="7" id="KW-0675">Receptor</keyword>
<proteinExistence type="predicted"/>
<evidence type="ECO:0000256" key="5">
    <source>
        <dbReference type="SAM" id="Phobius"/>
    </source>
</evidence>
<dbReference type="PANTHER" id="PTHR23112">
    <property type="entry name" value="G PROTEIN-COUPLED RECEPTOR 157-RELATED"/>
    <property type="match status" value="1"/>
</dbReference>
<evidence type="ECO:0000256" key="4">
    <source>
        <dbReference type="ARBA" id="ARBA00023136"/>
    </source>
</evidence>
<feature type="transmembrane region" description="Helical" evidence="5">
    <location>
        <begin position="12"/>
        <end position="33"/>
    </location>
</feature>
<feature type="transmembrane region" description="Helical" evidence="5">
    <location>
        <begin position="45"/>
        <end position="69"/>
    </location>
</feature>
<keyword evidence="3 5" id="KW-1133">Transmembrane helix</keyword>
<feature type="transmembrane region" description="Helical" evidence="5">
    <location>
        <begin position="118"/>
        <end position="140"/>
    </location>
</feature>
<feature type="transmembrane region" description="Helical" evidence="5">
    <location>
        <begin position="320"/>
        <end position="338"/>
    </location>
</feature>
<keyword evidence="2 5" id="KW-0812">Transmembrane</keyword>
<sequence length="391" mass="44257">MGWDPAVSIPTLVGSVLSFVASTIIFVFWAAFGGQRGGERRSFRYALILNLTFAEWVNSLNNSVSGLYIVTNHGKRHLEKGPACELNGYMGQISVQAVDCSILAIAVVTLLTIQFKSYILYASLTTKILICISVWILPIITSFTALGLDLYQPVSGNWCWITPKPVYLRYALTHGWRFAIILVTICIYAYVFVYMHRRLRLRNDTSRSYSFDYGNDVNGFEMNFRMNNDAIINGRLAAQQHHEKDVELTHWSSQVALVPAGKERDLVAPPNVHASEQKGPITVTQDGETINITPPQTATGPPVAPPRIRVRQTANIDRDVWRMVLLNLYPIFYVILWIPGISNRIVEATGGRSRVLAILQSSTQYTGLVNALVYGFREHWEDIKIWWRHRR</sequence>
<dbReference type="InterPro" id="IPR023041">
    <property type="entry name" value="Glucose_rcpt_Git3-like_N"/>
</dbReference>
<name>A0ABQ8GJJ3_9PEZI</name>
<protein>
    <submittedName>
        <fullName evidence="7">G protein-coupled glucose receptor regulating Gpa2-domain-containing protein</fullName>
    </submittedName>
</protein>
<dbReference type="Proteomes" id="UP000774617">
    <property type="component" value="Unassembled WGS sequence"/>
</dbReference>
<feature type="transmembrane region" description="Helical" evidence="5">
    <location>
        <begin position="175"/>
        <end position="193"/>
    </location>
</feature>
<gene>
    <name evidence="7" type="ORF">B0J12DRAFT_654628</name>
</gene>
<feature type="domain" description="Glucose receptor Git3-like N-terminal" evidence="6">
    <location>
        <begin position="11"/>
        <end position="199"/>
    </location>
</feature>
<dbReference type="SUPFAM" id="SSF81321">
    <property type="entry name" value="Family A G protein-coupled receptor-like"/>
    <property type="match status" value="1"/>
</dbReference>